<proteinExistence type="predicted"/>
<keyword evidence="4" id="KW-1185">Reference proteome</keyword>
<feature type="region of interest" description="Disordered" evidence="1">
    <location>
        <begin position="246"/>
        <end position="279"/>
    </location>
</feature>
<feature type="chain" id="PRO_5012511817" evidence="2">
    <location>
        <begin position="29"/>
        <end position="483"/>
    </location>
</feature>
<gene>
    <name evidence="3" type="ORF">SAMN06265371_106233</name>
</gene>
<protein>
    <submittedName>
        <fullName evidence="3">Uncharacterized protein</fullName>
    </submittedName>
</protein>
<evidence type="ECO:0000313" key="3">
    <source>
        <dbReference type="EMBL" id="SNR61015.1"/>
    </source>
</evidence>
<feature type="signal peptide" evidence="2">
    <location>
        <begin position="1"/>
        <end position="28"/>
    </location>
</feature>
<evidence type="ECO:0000256" key="2">
    <source>
        <dbReference type="SAM" id="SignalP"/>
    </source>
</evidence>
<organism evidence="3 4">
    <name type="scientific">Lutibacter agarilyticus</name>
    <dbReference type="NCBI Taxonomy" id="1109740"/>
    <lineage>
        <taxon>Bacteria</taxon>
        <taxon>Pseudomonadati</taxon>
        <taxon>Bacteroidota</taxon>
        <taxon>Flavobacteriia</taxon>
        <taxon>Flavobacteriales</taxon>
        <taxon>Flavobacteriaceae</taxon>
        <taxon>Lutibacter</taxon>
    </lineage>
</organism>
<dbReference type="AlphaFoldDB" id="A0A238XPW4"/>
<dbReference type="Proteomes" id="UP000198384">
    <property type="component" value="Unassembled WGS sequence"/>
</dbReference>
<evidence type="ECO:0000313" key="4">
    <source>
        <dbReference type="Proteomes" id="UP000198384"/>
    </source>
</evidence>
<sequence length="483" mass="54424">MKKKKNTNLLKKGILLFGLLLTFTNCQKENELLLESSNNKITETELSNKKTSKEQDDIEKAQQWFEQNSELNQFSILDITRIIDWDYAFVTKLNGRVAVEVPLILNEDVNINHKNYNGLKTFNRLLLLPSKDNSHNYISFIVNILQFNSKSNFNNKSSELNYFKLPKNFDGLITVINNENEIIEKNEFKESNIIKPNYASKVLRKDEEKNLEYTCILFGYWNPDGTFEALGILSCFLSGGGTVGGPGYSNPEGENPGSGGPSGSDYSENNGCPPNYIPDPNGDCIPEPVEIINDLTGKALCAYEKLISSGIGNTHNLITELFIEFGDGNIGDNDLTFLMSDDLPINEGAHTFDHPIEEGHYIIKVNSNLLNHRSSIEIASNIVHEIAHASLAKHFDNSNATFQELYNQYINDTGIGNYSHDIMADKLINRMANVLYNYDSSIFPYFDDYKILVSEGVYNLSEVDLELLKQVKTIARNNDSNCK</sequence>
<dbReference type="EMBL" id="FZNT01000006">
    <property type="protein sequence ID" value="SNR61015.1"/>
    <property type="molecule type" value="Genomic_DNA"/>
</dbReference>
<reference evidence="3 4" key="1">
    <citation type="submission" date="2017-06" db="EMBL/GenBank/DDBJ databases">
        <authorList>
            <person name="Kim H.J."/>
            <person name="Triplett B.A."/>
        </authorList>
    </citation>
    <scope>NUCLEOTIDE SEQUENCE [LARGE SCALE GENOMIC DNA]</scope>
    <source>
        <strain evidence="3 4">DSM 29150</strain>
    </source>
</reference>
<dbReference type="OrthoDB" id="1448700at2"/>
<evidence type="ECO:0000256" key="1">
    <source>
        <dbReference type="SAM" id="MobiDB-lite"/>
    </source>
</evidence>
<dbReference type="RefSeq" id="WP_089381987.1">
    <property type="nucleotide sequence ID" value="NZ_FZNT01000006.1"/>
</dbReference>
<name>A0A238XPW4_9FLAO</name>
<accession>A0A238XPW4</accession>
<keyword evidence="2" id="KW-0732">Signal</keyword>